<organism evidence="3 4">
    <name type="scientific">Mycena belliarum</name>
    <dbReference type="NCBI Taxonomy" id="1033014"/>
    <lineage>
        <taxon>Eukaryota</taxon>
        <taxon>Fungi</taxon>
        <taxon>Dikarya</taxon>
        <taxon>Basidiomycota</taxon>
        <taxon>Agaricomycotina</taxon>
        <taxon>Agaricomycetes</taxon>
        <taxon>Agaricomycetidae</taxon>
        <taxon>Agaricales</taxon>
        <taxon>Marasmiineae</taxon>
        <taxon>Mycenaceae</taxon>
        <taxon>Mycena</taxon>
    </lineage>
</organism>
<keyword evidence="4" id="KW-1185">Reference proteome</keyword>
<comment type="caution">
    <text evidence="3">The sequence shown here is derived from an EMBL/GenBank/DDBJ whole genome shotgun (WGS) entry which is preliminary data.</text>
</comment>
<feature type="region of interest" description="Disordered" evidence="1">
    <location>
        <begin position="136"/>
        <end position="161"/>
    </location>
</feature>
<gene>
    <name evidence="3" type="ORF">B0H15DRAFT_1022559</name>
</gene>
<dbReference type="EMBL" id="JARJCN010000027">
    <property type="protein sequence ID" value="KAJ7087959.1"/>
    <property type="molecule type" value="Genomic_DNA"/>
</dbReference>
<dbReference type="AlphaFoldDB" id="A0AAD6U3I8"/>
<sequence length="326" mass="35849">MFLTRTFLLSSLLLPPLTLPFLAENSEPAHLALCPRPPHAEHAHRAVHAALRVLRCGVHIRSRRSRSRRRARNVRRTRPWKRWNSELVHDVPSFPLCEHLAIMTARSVICAVFPQSANNAEPDDVGPRRDAAADAALTDDLTESTRLSMGPRDADVSQRHPDLTANSADTLTLLKDISLHIQIPSTLALPTVSSISCVLPDIRILSVPAPLSPYIKPPRATLNGSSAFAAHWPRLLTMGLTLDATSVHDSHTGEVPRAPHQASRVARSDCRPLSASPRSWRPPSQNRAGSYLDDHIVDVDLLVDEGYTVSHTAWKAVQAALNLTQV</sequence>
<protein>
    <submittedName>
        <fullName evidence="3">Uncharacterized protein</fullName>
    </submittedName>
</protein>
<feature type="compositionally biased region" description="Basic and acidic residues" evidence="1">
    <location>
        <begin position="152"/>
        <end position="161"/>
    </location>
</feature>
<dbReference type="Proteomes" id="UP001222325">
    <property type="component" value="Unassembled WGS sequence"/>
</dbReference>
<evidence type="ECO:0000256" key="2">
    <source>
        <dbReference type="SAM" id="SignalP"/>
    </source>
</evidence>
<proteinExistence type="predicted"/>
<evidence type="ECO:0000313" key="3">
    <source>
        <dbReference type="EMBL" id="KAJ7087959.1"/>
    </source>
</evidence>
<evidence type="ECO:0000256" key="1">
    <source>
        <dbReference type="SAM" id="MobiDB-lite"/>
    </source>
</evidence>
<feature type="chain" id="PRO_5042274292" evidence="2">
    <location>
        <begin position="21"/>
        <end position="326"/>
    </location>
</feature>
<keyword evidence="2" id="KW-0732">Signal</keyword>
<feature type="non-terminal residue" evidence="3">
    <location>
        <position position="326"/>
    </location>
</feature>
<reference evidence="3" key="1">
    <citation type="submission" date="2023-03" db="EMBL/GenBank/DDBJ databases">
        <title>Massive genome expansion in bonnet fungi (Mycena s.s.) driven by repeated elements and novel gene families across ecological guilds.</title>
        <authorList>
            <consortium name="Lawrence Berkeley National Laboratory"/>
            <person name="Harder C.B."/>
            <person name="Miyauchi S."/>
            <person name="Viragh M."/>
            <person name="Kuo A."/>
            <person name="Thoen E."/>
            <person name="Andreopoulos B."/>
            <person name="Lu D."/>
            <person name="Skrede I."/>
            <person name="Drula E."/>
            <person name="Henrissat B."/>
            <person name="Morin E."/>
            <person name="Kohler A."/>
            <person name="Barry K."/>
            <person name="LaButti K."/>
            <person name="Morin E."/>
            <person name="Salamov A."/>
            <person name="Lipzen A."/>
            <person name="Mereny Z."/>
            <person name="Hegedus B."/>
            <person name="Baldrian P."/>
            <person name="Stursova M."/>
            <person name="Weitz H."/>
            <person name="Taylor A."/>
            <person name="Grigoriev I.V."/>
            <person name="Nagy L.G."/>
            <person name="Martin F."/>
            <person name="Kauserud H."/>
        </authorList>
    </citation>
    <scope>NUCLEOTIDE SEQUENCE</scope>
    <source>
        <strain evidence="3">CBHHK173m</strain>
    </source>
</reference>
<name>A0AAD6U3I8_9AGAR</name>
<accession>A0AAD6U3I8</accession>
<feature type="region of interest" description="Disordered" evidence="1">
    <location>
        <begin position="249"/>
        <end position="287"/>
    </location>
</feature>
<feature type="signal peptide" evidence="2">
    <location>
        <begin position="1"/>
        <end position="20"/>
    </location>
</feature>
<evidence type="ECO:0000313" key="4">
    <source>
        <dbReference type="Proteomes" id="UP001222325"/>
    </source>
</evidence>